<reference evidence="2" key="1">
    <citation type="submission" date="2022-11" db="UniProtKB">
        <authorList>
            <consortium name="WormBaseParasite"/>
        </authorList>
    </citation>
    <scope>IDENTIFICATION</scope>
</reference>
<name>A0A915I3X1_ROMCU</name>
<dbReference type="AlphaFoldDB" id="A0A915I3X1"/>
<evidence type="ECO:0000313" key="1">
    <source>
        <dbReference type="Proteomes" id="UP000887565"/>
    </source>
</evidence>
<evidence type="ECO:0000313" key="2">
    <source>
        <dbReference type="WBParaSite" id="nRc.2.0.1.t08436-RA"/>
    </source>
</evidence>
<dbReference type="WBParaSite" id="nRc.2.0.1.t08436-RA">
    <property type="protein sequence ID" value="nRc.2.0.1.t08436-RA"/>
    <property type="gene ID" value="nRc.2.0.1.g08436"/>
</dbReference>
<proteinExistence type="predicted"/>
<dbReference type="Proteomes" id="UP000887565">
    <property type="component" value="Unplaced"/>
</dbReference>
<protein>
    <submittedName>
        <fullName evidence="2">Uncharacterized protein</fullName>
    </submittedName>
</protein>
<accession>A0A915I3X1</accession>
<keyword evidence="1" id="KW-1185">Reference proteome</keyword>
<sequence>AFREKHDITPFGISAPGGHPSFKRSRPPCGFIYLIFTMVHLNAKYTFNMLDFCEDNMNGKHLFGYTFTSDLEEVSKIKISGFPWARGLITSKIDKDKFMTRGDVLKEKLYTYTIGSGDALGVNLADKETEREFEGRIVQAIETIEKSEENLDAPSHTLFCMRQATTFVELAGVIYEAVFSIGERQCPDTKTQPFLYTKRTTETLACKKADTRCQPCYIKPNGQFAVCYMRLFKESWRKDLPEKILSQKCIGV</sequence>
<organism evidence="1 2">
    <name type="scientific">Romanomermis culicivorax</name>
    <name type="common">Nematode worm</name>
    <dbReference type="NCBI Taxonomy" id="13658"/>
    <lineage>
        <taxon>Eukaryota</taxon>
        <taxon>Metazoa</taxon>
        <taxon>Ecdysozoa</taxon>
        <taxon>Nematoda</taxon>
        <taxon>Enoplea</taxon>
        <taxon>Dorylaimia</taxon>
        <taxon>Mermithida</taxon>
        <taxon>Mermithoidea</taxon>
        <taxon>Mermithidae</taxon>
        <taxon>Romanomermis</taxon>
    </lineage>
</organism>